<accession>A0ABQ5GN62</accession>
<organism evidence="1 2">
    <name type="scientific">Tanacetum coccineum</name>
    <dbReference type="NCBI Taxonomy" id="301880"/>
    <lineage>
        <taxon>Eukaryota</taxon>
        <taxon>Viridiplantae</taxon>
        <taxon>Streptophyta</taxon>
        <taxon>Embryophyta</taxon>
        <taxon>Tracheophyta</taxon>
        <taxon>Spermatophyta</taxon>
        <taxon>Magnoliopsida</taxon>
        <taxon>eudicotyledons</taxon>
        <taxon>Gunneridae</taxon>
        <taxon>Pentapetalae</taxon>
        <taxon>asterids</taxon>
        <taxon>campanulids</taxon>
        <taxon>Asterales</taxon>
        <taxon>Asteraceae</taxon>
        <taxon>Asteroideae</taxon>
        <taxon>Anthemideae</taxon>
        <taxon>Anthemidinae</taxon>
        <taxon>Tanacetum</taxon>
    </lineage>
</organism>
<evidence type="ECO:0000313" key="1">
    <source>
        <dbReference type="EMBL" id="GJT76208.1"/>
    </source>
</evidence>
<proteinExistence type="predicted"/>
<gene>
    <name evidence="1" type="ORF">Tco_1042933</name>
</gene>
<name>A0ABQ5GN62_9ASTR</name>
<comment type="caution">
    <text evidence="1">The sequence shown here is derived from an EMBL/GenBank/DDBJ whole genome shotgun (WGS) entry which is preliminary data.</text>
</comment>
<sequence length="67" mass="7882">MLHQIFVTEDVVVDGMHRNLNPPRGLIRIHKLIDLDSEYAKKVEDELMWLIESRPDVVTVRETVEKN</sequence>
<dbReference type="EMBL" id="BQNB010018605">
    <property type="protein sequence ID" value="GJT76208.1"/>
    <property type="molecule type" value="Genomic_DNA"/>
</dbReference>
<evidence type="ECO:0000313" key="2">
    <source>
        <dbReference type="Proteomes" id="UP001151760"/>
    </source>
</evidence>
<dbReference type="Proteomes" id="UP001151760">
    <property type="component" value="Unassembled WGS sequence"/>
</dbReference>
<keyword evidence="2" id="KW-1185">Reference proteome</keyword>
<protein>
    <submittedName>
        <fullName evidence="1">Uncharacterized protein</fullName>
    </submittedName>
</protein>
<reference evidence="1" key="2">
    <citation type="submission" date="2022-01" db="EMBL/GenBank/DDBJ databases">
        <authorList>
            <person name="Yamashiro T."/>
            <person name="Shiraishi A."/>
            <person name="Satake H."/>
            <person name="Nakayama K."/>
        </authorList>
    </citation>
    <scope>NUCLEOTIDE SEQUENCE</scope>
</reference>
<reference evidence="1" key="1">
    <citation type="journal article" date="2022" name="Int. J. Mol. Sci.">
        <title>Draft Genome of Tanacetum Coccineum: Genomic Comparison of Closely Related Tanacetum-Family Plants.</title>
        <authorList>
            <person name="Yamashiro T."/>
            <person name="Shiraishi A."/>
            <person name="Nakayama K."/>
            <person name="Satake H."/>
        </authorList>
    </citation>
    <scope>NUCLEOTIDE SEQUENCE</scope>
</reference>